<dbReference type="RefSeq" id="WP_028373125.1">
    <property type="nucleotide sequence ID" value="NZ_CAAAJD010000010.1"/>
</dbReference>
<dbReference type="PRINTS" id="PR00762">
    <property type="entry name" value="CLCHANNEL"/>
</dbReference>
<sequence>MRDKILILYAIAVVLGVLTGMVGSFFQLAVVYGIHFIELILKKAASVGLSATLLSMLISMCLVFISWLLVRGFAPEAAGSGVQEIEGTLLHERPIFWRRLLPVKFIGGVMAISAKLVLGREGPTIQMGGNLGEMLGELLRLSPRRCNTLIAAGSAAGLASAFNAPLAGVLFVLEEMRSQFDFSFTNFKTVAISCVMATITLHFIIGPQPAIPMSVYALPSLKSLWLFFIFGIVVGFVGLIFNKTLMATLALTDKLTVKMRIAYVLLLGAAVGYLAQNYPEAVGGGYEIIEQALTLSPPFSVLLLLIVLRFLTTMTSYSTSVPGGIFAPMLALGTLLGLACAYIFAYLLQGFVYDESIHPGMFAVAGMGALFSAAVRAPITGIILVVEMTQNYSLILPLMVTCLTSTTIVQLAGNEPIYTQLLERTLRRSRTDKTNSVQSKRDISSET</sequence>
<reference evidence="9 10" key="1">
    <citation type="submission" date="2015-11" db="EMBL/GenBank/DDBJ databases">
        <title>Genomic analysis of 38 Legionella species identifies large and diverse effector repertoires.</title>
        <authorList>
            <person name="Burstein D."/>
            <person name="Amaro F."/>
            <person name="Zusman T."/>
            <person name="Lifshitz Z."/>
            <person name="Cohen O."/>
            <person name="Gilbert J.A."/>
            <person name="Pupko T."/>
            <person name="Shuman H.A."/>
            <person name="Segal G."/>
        </authorList>
    </citation>
    <scope>NUCLEOTIDE SEQUENCE [LARGE SCALE GENOMIC DNA]</scope>
    <source>
        <strain evidence="9 10">ATCC 49751</strain>
    </source>
</reference>
<evidence type="ECO:0000256" key="8">
    <source>
        <dbReference type="SAM" id="Phobius"/>
    </source>
</evidence>
<keyword evidence="6 8" id="KW-0472">Membrane</keyword>
<dbReference type="SUPFAM" id="SSF81340">
    <property type="entry name" value="Clc chloride channel"/>
    <property type="match status" value="1"/>
</dbReference>
<dbReference type="Pfam" id="PF00654">
    <property type="entry name" value="Voltage_CLC"/>
    <property type="match status" value="1"/>
</dbReference>
<evidence type="ECO:0000256" key="1">
    <source>
        <dbReference type="ARBA" id="ARBA00004141"/>
    </source>
</evidence>
<name>A0A0W0VHJ4_9GAMM</name>
<feature type="transmembrane region" description="Helical" evidence="8">
    <location>
        <begin position="392"/>
        <end position="412"/>
    </location>
</feature>
<dbReference type="CDD" id="cd01031">
    <property type="entry name" value="EriC"/>
    <property type="match status" value="1"/>
</dbReference>
<evidence type="ECO:0000313" key="10">
    <source>
        <dbReference type="Proteomes" id="UP000054869"/>
    </source>
</evidence>
<proteinExistence type="predicted"/>
<dbReference type="InterPro" id="IPR001807">
    <property type="entry name" value="ClC"/>
</dbReference>
<dbReference type="PANTHER" id="PTHR45711:SF6">
    <property type="entry name" value="CHLORIDE CHANNEL PROTEIN"/>
    <property type="match status" value="1"/>
</dbReference>
<dbReference type="Proteomes" id="UP000054869">
    <property type="component" value="Unassembled WGS sequence"/>
</dbReference>
<comment type="caution">
    <text evidence="9">The sequence shown here is derived from an EMBL/GenBank/DDBJ whole genome shotgun (WGS) entry which is preliminary data.</text>
</comment>
<gene>
    <name evidence="9" type="primary">clcA</name>
    <name evidence="9" type="ORF">Llan_2161</name>
</gene>
<feature type="transmembrane region" description="Helical" evidence="8">
    <location>
        <begin position="149"/>
        <end position="173"/>
    </location>
</feature>
<evidence type="ECO:0000256" key="3">
    <source>
        <dbReference type="ARBA" id="ARBA00022692"/>
    </source>
</evidence>
<comment type="subcellular location">
    <subcellularLocation>
        <location evidence="1">Membrane</location>
        <topology evidence="1">Multi-pass membrane protein</topology>
    </subcellularLocation>
</comment>
<dbReference type="GO" id="GO:0005886">
    <property type="term" value="C:plasma membrane"/>
    <property type="evidence" value="ECO:0007669"/>
    <property type="project" value="TreeGrafter"/>
</dbReference>
<feature type="transmembrane region" description="Helical" evidence="8">
    <location>
        <begin position="257"/>
        <end position="275"/>
    </location>
</feature>
<protein>
    <submittedName>
        <fullName evidence="9">Voltage-gated chloride channel protein (ClC-type)</fullName>
    </submittedName>
</protein>
<dbReference type="EMBL" id="LNYI01000053">
    <property type="protein sequence ID" value="KTD19309.1"/>
    <property type="molecule type" value="Genomic_DNA"/>
</dbReference>
<evidence type="ECO:0000256" key="7">
    <source>
        <dbReference type="ARBA" id="ARBA00023214"/>
    </source>
</evidence>
<keyword evidence="10" id="KW-1185">Reference proteome</keyword>
<feature type="transmembrane region" description="Helical" evidence="8">
    <location>
        <begin position="324"/>
        <end position="348"/>
    </location>
</feature>
<feature type="transmembrane region" description="Helical" evidence="8">
    <location>
        <begin position="44"/>
        <end position="70"/>
    </location>
</feature>
<keyword evidence="4 8" id="KW-1133">Transmembrane helix</keyword>
<accession>A0A0W0VHJ4</accession>
<dbReference type="eggNOG" id="COG0038">
    <property type="taxonomic scope" value="Bacteria"/>
</dbReference>
<keyword evidence="7" id="KW-0868">Chloride</keyword>
<evidence type="ECO:0000313" key="9">
    <source>
        <dbReference type="EMBL" id="KTD19309.1"/>
    </source>
</evidence>
<feature type="transmembrane region" description="Helical" evidence="8">
    <location>
        <begin position="295"/>
        <end position="312"/>
    </location>
</feature>
<evidence type="ECO:0000256" key="4">
    <source>
        <dbReference type="ARBA" id="ARBA00022989"/>
    </source>
</evidence>
<dbReference type="NCBIfam" id="NF003640">
    <property type="entry name" value="PRK05277.1"/>
    <property type="match status" value="1"/>
</dbReference>
<evidence type="ECO:0000256" key="2">
    <source>
        <dbReference type="ARBA" id="ARBA00022448"/>
    </source>
</evidence>
<evidence type="ECO:0000256" key="6">
    <source>
        <dbReference type="ARBA" id="ARBA00023136"/>
    </source>
</evidence>
<keyword evidence="2" id="KW-0813">Transport</keyword>
<dbReference type="PANTHER" id="PTHR45711">
    <property type="entry name" value="CHLORIDE CHANNEL PROTEIN"/>
    <property type="match status" value="1"/>
</dbReference>
<dbReference type="STRING" id="45067.Llan_2161"/>
<dbReference type="OrthoDB" id="9767361at2"/>
<evidence type="ECO:0000256" key="5">
    <source>
        <dbReference type="ARBA" id="ARBA00023065"/>
    </source>
</evidence>
<dbReference type="GO" id="GO:0005247">
    <property type="term" value="F:voltage-gated chloride channel activity"/>
    <property type="evidence" value="ECO:0007669"/>
    <property type="project" value="TreeGrafter"/>
</dbReference>
<organism evidence="9 10">
    <name type="scientific">Legionella lansingensis</name>
    <dbReference type="NCBI Taxonomy" id="45067"/>
    <lineage>
        <taxon>Bacteria</taxon>
        <taxon>Pseudomonadati</taxon>
        <taxon>Pseudomonadota</taxon>
        <taxon>Gammaproteobacteria</taxon>
        <taxon>Legionellales</taxon>
        <taxon>Legionellaceae</taxon>
        <taxon>Legionella</taxon>
    </lineage>
</organism>
<feature type="transmembrane region" description="Helical" evidence="8">
    <location>
        <begin position="225"/>
        <end position="245"/>
    </location>
</feature>
<feature type="transmembrane region" description="Helical" evidence="8">
    <location>
        <begin position="360"/>
        <end position="385"/>
    </location>
</feature>
<feature type="transmembrane region" description="Helical" evidence="8">
    <location>
        <begin position="6"/>
        <end position="32"/>
    </location>
</feature>
<dbReference type="AlphaFoldDB" id="A0A0W0VHJ4"/>
<keyword evidence="3 8" id="KW-0812">Transmembrane</keyword>
<feature type="transmembrane region" description="Helical" evidence="8">
    <location>
        <begin position="185"/>
        <end position="205"/>
    </location>
</feature>
<dbReference type="InterPro" id="IPR014743">
    <property type="entry name" value="Cl-channel_core"/>
</dbReference>
<keyword evidence="5" id="KW-0406">Ion transport</keyword>
<dbReference type="PATRIC" id="fig|45067.4.peg.2269"/>
<dbReference type="Gene3D" id="1.10.3080.10">
    <property type="entry name" value="Clc chloride channel"/>
    <property type="match status" value="1"/>
</dbReference>